<dbReference type="AlphaFoldDB" id="A0AA41PZD3"/>
<evidence type="ECO:0000313" key="3">
    <source>
        <dbReference type="Proteomes" id="UP001165378"/>
    </source>
</evidence>
<evidence type="ECO:0000313" key="2">
    <source>
        <dbReference type="EMBL" id="MCF2528603.1"/>
    </source>
</evidence>
<organism evidence="2 3">
    <name type="scientific">Yinghuangia soli</name>
    <dbReference type="NCBI Taxonomy" id="2908204"/>
    <lineage>
        <taxon>Bacteria</taxon>
        <taxon>Bacillati</taxon>
        <taxon>Actinomycetota</taxon>
        <taxon>Actinomycetes</taxon>
        <taxon>Kitasatosporales</taxon>
        <taxon>Streptomycetaceae</taxon>
        <taxon>Yinghuangia</taxon>
    </lineage>
</organism>
<name>A0AA41PZD3_9ACTN</name>
<dbReference type="Proteomes" id="UP001165378">
    <property type="component" value="Unassembled WGS sequence"/>
</dbReference>
<sequence>MDAQIARAVPIEFEGADESDMSLSTHRTNTANPRRTQLDTVPVRPEGLDEDTTPAPLETGPTANPRRTNLMELQG</sequence>
<gene>
    <name evidence="2" type="ORF">LZ495_15440</name>
</gene>
<reference evidence="2" key="1">
    <citation type="submission" date="2022-01" db="EMBL/GenBank/DDBJ databases">
        <title>Genome-Based Taxonomic Classification of the Phylum Actinobacteria.</title>
        <authorList>
            <person name="Gao Y."/>
        </authorList>
    </citation>
    <scope>NUCLEOTIDE SEQUENCE</scope>
    <source>
        <strain evidence="2">KLBMP 8922</strain>
    </source>
</reference>
<dbReference type="RefSeq" id="WP_235052763.1">
    <property type="nucleotide sequence ID" value="NZ_JAKFHA010000007.1"/>
</dbReference>
<evidence type="ECO:0000256" key="1">
    <source>
        <dbReference type="SAM" id="MobiDB-lite"/>
    </source>
</evidence>
<keyword evidence="3" id="KW-1185">Reference proteome</keyword>
<feature type="compositionally biased region" description="Polar residues" evidence="1">
    <location>
        <begin position="21"/>
        <end position="39"/>
    </location>
</feature>
<comment type="caution">
    <text evidence="2">The sequence shown here is derived from an EMBL/GenBank/DDBJ whole genome shotgun (WGS) entry which is preliminary data.</text>
</comment>
<accession>A0AA41PZD3</accession>
<feature type="region of interest" description="Disordered" evidence="1">
    <location>
        <begin position="1"/>
        <end position="75"/>
    </location>
</feature>
<dbReference type="EMBL" id="JAKFHA010000007">
    <property type="protein sequence ID" value="MCF2528603.1"/>
    <property type="molecule type" value="Genomic_DNA"/>
</dbReference>
<proteinExistence type="predicted"/>
<protein>
    <submittedName>
        <fullName evidence="2">Uncharacterized protein</fullName>
    </submittedName>
</protein>